<evidence type="ECO:0000259" key="12">
    <source>
        <dbReference type="Pfam" id="PF02770"/>
    </source>
</evidence>
<dbReference type="InterPro" id="IPR055060">
    <property type="entry name" value="ACOX_C_alpha1"/>
</dbReference>
<evidence type="ECO:0000256" key="8">
    <source>
        <dbReference type="PIRNR" id="PIRNR000168"/>
    </source>
</evidence>
<dbReference type="GO" id="GO:0033540">
    <property type="term" value="P:fatty acid beta-oxidation using acyl-CoA oxidase"/>
    <property type="evidence" value="ECO:0007669"/>
    <property type="project" value="TreeGrafter"/>
</dbReference>
<feature type="domain" description="Acyl-CoA oxidase/dehydrogenase middle" evidence="12">
    <location>
        <begin position="139"/>
        <end position="249"/>
    </location>
</feature>
<organism evidence="14">
    <name type="scientific">Aphanomyces astaci</name>
    <name type="common">Crayfish plague agent</name>
    <dbReference type="NCBI Taxonomy" id="112090"/>
    <lineage>
        <taxon>Eukaryota</taxon>
        <taxon>Sar</taxon>
        <taxon>Stramenopiles</taxon>
        <taxon>Oomycota</taxon>
        <taxon>Saprolegniomycetes</taxon>
        <taxon>Saprolegniales</taxon>
        <taxon>Verrucalvaceae</taxon>
        <taxon>Aphanomyces</taxon>
    </lineage>
</organism>
<dbReference type="GO" id="GO:0005504">
    <property type="term" value="F:fatty acid binding"/>
    <property type="evidence" value="ECO:0007669"/>
    <property type="project" value="TreeGrafter"/>
</dbReference>
<dbReference type="EMBL" id="KI913125">
    <property type="protein sequence ID" value="ETV81009.1"/>
    <property type="molecule type" value="Genomic_DNA"/>
</dbReference>
<dbReference type="Gene3D" id="2.40.110.10">
    <property type="entry name" value="Butyryl-CoA Dehydrogenase, subunit A, domain 2"/>
    <property type="match status" value="1"/>
</dbReference>
<dbReference type="GO" id="GO:0071949">
    <property type="term" value="F:FAD binding"/>
    <property type="evidence" value="ECO:0007669"/>
    <property type="project" value="InterPro"/>
</dbReference>
<dbReference type="GeneID" id="20808440"/>
<evidence type="ECO:0000256" key="1">
    <source>
        <dbReference type="ARBA" id="ARBA00001974"/>
    </source>
</evidence>
<evidence type="ECO:0000259" key="11">
    <source>
        <dbReference type="Pfam" id="PF01756"/>
    </source>
</evidence>
<keyword evidence="3 8" id="KW-0285">Flavoprotein</keyword>
<dbReference type="GO" id="GO:0005777">
    <property type="term" value="C:peroxisome"/>
    <property type="evidence" value="ECO:0007669"/>
    <property type="project" value="InterPro"/>
</dbReference>
<dbReference type="VEuPathDB" id="FungiDB:H257_06444"/>
<dbReference type="RefSeq" id="XP_009829956.1">
    <property type="nucleotide sequence ID" value="XM_009831654.1"/>
</dbReference>
<dbReference type="GO" id="GO:0055088">
    <property type="term" value="P:lipid homeostasis"/>
    <property type="evidence" value="ECO:0007669"/>
    <property type="project" value="TreeGrafter"/>
</dbReference>
<dbReference type="InterPro" id="IPR006091">
    <property type="entry name" value="Acyl-CoA_Oxase/DH_mid-dom"/>
</dbReference>
<dbReference type="GO" id="GO:0003997">
    <property type="term" value="F:acyl-CoA oxidase activity"/>
    <property type="evidence" value="ECO:0007669"/>
    <property type="project" value="InterPro"/>
</dbReference>
<dbReference type="STRING" id="112090.W4GPR8"/>
<evidence type="ECO:0000313" key="14">
    <source>
        <dbReference type="EMBL" id="ETV81009.1"/>
    </source>
</evidence>
<evidence type="ECO:0000256" key="5">
    <source>
        <dbReference type="ARBA" id="ARBA00022832"/>
    </source>
</evidence>
<evidence type="ECO:0000256" key="7">
    <source>
        <dbReference type="ARBA" id="ARBA00023098"/>
    </source>
</evidence>
<evidence type="ECO:0000256" key="2">
    <source>
        <dbReference type="ARBA" id="ARBA00006288"/>
    </source>
</evidence>
<dbReference type="Pfam" id="PF22924">
    <property type="entry name" value="ACOX_C_alpha1"/>
    <property type="match status" value="1"/>
</dbReference>
<sequence length="644" mass="71276">MLSLRTAGSTRRHLSTFNPSTVSRLLDHDNHDTRAKLRELFKDPIYRPKYNVPLHEERELAYKRLKKLCERNIISVKDFRTNPRNIFTTHEIAGMCDGAMATKMTVQFNLFGGTVLKLGTDRHHGAFLDGIDRFENVGCFGLTELGYGNNAVEMETTATYDAATEEFVINTPSTKAQKYWITNSALHAQFAVVFARLLTGGKDEGIHGFLVPTRDMATHAVLPGVQIWDMGHKIGVNGVDNGALWFDNVRIPRSNLLNSMSDVAQDGAFSSSVTSKRGRFLVLADQLLSGRVCIASMCMGGTKITLLNVVRYSSSRLAVGETGKSDTPIMHYQLQQRSIVPLIASTYALKFGLNYVKDRYASQSKDDHTEVLQLCCIIKALVTWNNEQVATIGRERCGGQGYSIYIYIIYMKYGRFLSANRFGEAIAGAHAGITAEGDNRVLTQKVTKELLTTVKPKDVAQHVVVSKLPGVLKRLALQVPSDVTSADGQLQLFRIREQHLLLGLASRLHKAKTNKESLFKTWMLNESDAIQAAAVAYGERMVLEKTIEAVRNAEPSDRHTLNSIRALYGLSRLEKDLGWFTVNEILTPSAGSAVIAESQAKCKELGGVAVELVEGFGIPEHMHHAPIAADWVDYNATQNNGEVL</sequence>
<keyword evidence="5" id="KW-0276">Fatty acid metabolism</keyword>
<keyword evidence="4 8" id="KW-0274">FAD</keyword>
<dbReference type="SUPFAM" id="SSF47203">
    <property type="entry name" value="Acyl-CoA dehydrogenase C-terminal domain-like"/>
    <property type="match status" value="2"/>
</dbReference>
<evidence type="ECO:0000259" key="13">
    <source>
        <dbReference type="Pfam" id="PF22924"/>
    </source>
</evidence>
<dbReference type="InterPro" id="IPR009100">
    <property type="entry name" value="AcylCoA_DH/oxidase_NM_dom_sf"/>
</dbReference>
<dbReference type="InterPro" id="IPR002655">
    <property type="entry name" value="Acyl-CoA_oxidase_C"/>
</dbReference>
<dbReference type="PANTHER" id="PTHR10909:SF382">
    <property type="entry name" value="ACYL-COENZYME A OXIDASE"/>
    <property type="match status" value="1"/>
</dbReference>
<feature type="active site" description="Proton acceptor" evidence="9">
    <location>
        <position position="436"/>
    </location>
</feature>
<dbReference type="OrthoDB" id="538336at2759"/>
<dbReference type="InterPro" id="IPR036250">
    <property type="entry name" value="AcylCo_DH-like_C"/>
</dbReference>
<evidence type="ECO:0000256" key="6">
    <source>
        <dbReference type="ARBA" id="ARBA00023002"/>
    </source>
</evidence>
<dbReference type="SUPFAM" id="SSF56645">
    <property type="entry name" value="Acyl-CoA dehydrogenase NM domain-like"/>
    <property type="match status" value="1"/>
</dbReference>
<feature type="domain" description="Acyl-CoA oxidase C-alpha1" evidence="13">
    <location>
        <begin position="287"/>
        <end position="451"/>
    </location>
</feature>
<evidence type="ECO:0000256" key="3">
    <source>
        <dbReference type="ARBA" id="ARBA00022630"/>
    </source>
</evidence>
<dbReference type="FunFam" id="2.40.110.10:FF:000005">
    <property type="entry name" value="Acyl-coenzyme A oxidase"/>
    <property type="match status" value="1"/>
</dbReference>
<comment type="cofactor">
    <cofactor evidence="1">
        <name>FAD</name>
        <dbReference type="ChEBI" id="CHEBI:57692"/>
    </cofactor>
</comment>
<name>W4GPR8_APHAT</name>
<gene>
    <name evidence="14" type="ORF">H257_06444</name>
</gene>
<accession>W4GPR8</accession>
<dbReference type="PIRSF" id="PIRSF000168">
    <property type="entry name" value="Acyl-CoA_oxidase"/>
    <property type="match status" value="1"/>
</dbReference>
<dbReference type="Pfam" id="PF01756">
    <property type="entry name" value="ACOX"/>
    <property type="match status" value="1"/>
</dbReference>
<keyword evidence="6" id="KW-0560">Oxidoreductase</keyword>
<evidence type="ECO:0000256" key="9">
    <source>
        <dbReference type="PIRSR" id="PIRSR000168-1"/>
    </source>
</evidence>
<feature type="binding site" evidence="10">
    <location>
        <position position="143"/>
    </location>
    <ligand>
        <name>FAD</name>
        <dbReference type="ChEBI" id="CHEBI:57692"/>
    </ligand>
</feature>
<dbReference type="InterPro" id="IPR012258">
    <property type="entry name" value="Acyl-CoA_oxidase"/>
</dbReference>
<proteinExistence type="inferred from homology"/>
<dbReference type="InterPro" id="IPR046373">
    <property type="entry name" value="Acyl-CoA_Oxase/DH_mid-dom_sf"/>
</dbReference>
<dbReference type="PANTHER" id="PTHR10909">
    <property type="entry name" value="ELECTRON TRANSPORT OXIDOREDUCTASE"/>
    <property type="match status" value="1"/>
</dbReference>
<feature type="domain" description="Acyl-CoA oxidase C-terminal" evidence="11">
    <location>
        <begin position="488"/>
        <end position="628"/>
    </location>
</feature>
<evidence type="ECO:0000256" key="4">
    <source>
        <dbReference type="ARBA" id="ARBA00022827"/>
    </source>
</evidence>
<reference evidence="14" key="1">
    <citation type="submission" date="2013-12" db="EMBL/GenBank/DDBJ databases">
        <title>The Genome Sequence of Aphanomyces astaci APO3.</title>
        <authorList>
            <consortium name="The Broad Institute Genomics Platform"/>
            <person name="Russ C."/>
            <person name="Tyler B."/>
            <person name="van West P."/>
            <person name="Dieguez-Uribeondo J."/>
            <person name="Young S.K."/>
            <person name="Zeng Q."/>
            <person name="Gargeya S."/>
            <person name="Fitzgerald M."/>
            <person name="Abouelleil A."/>
            <person name="Alvarado L."/>
            <person name="Chapman S.B."/>
            <person name="Gainer-Dewar J."/>
            <person name="Goldberg J."/>
            <person name="Griggs A."/>
            <person name="Gujja S."/>
            <person name="Hansen M."/>
            <person name="Howarth C."/>
            <person name="Imamovic A."/>
            <person name="Ireland A."/>
            <person name="Larimer J."/>
            <person name="McCowan C."/>
            <person name="Murphy C."/>
            <person name="Pearson M."/>
            <person name="Poon T.W."/>
            <person name="Priest M."/>
            <person name="Roberts A."/>
            <person name="Saif S."/>
            <person name="Shea T."/>
            <person name="Sykes S."/>
            <person name="Wortman J."/>
            <person name="Nusbaum C."/>
            <person name="Birren B."/>
        </authorList>
    </citation>
    <scope>NUCLEOTIDE SEQUENCE [LARGE SCALE GENOMIC DNA]</scope>
    <source>
        <strain evidence="14">APO3</strain>
    </source>
</reference>
<dbReference type="FunFam" id="1.20.140.10:FF:000007">
    <property type="entry name" value="Acyl-coenzyme A oxidase"/>
    <property type="match status" value="1"/>
</dbReference>
<keyword evidence="7" id="KW-0443">Lipid metabolism</keyword>
<dbReference type="Gene3D" id="1.20.140.10">
    <property type="entry name" value="Butyryl-CoA Dehydrogenase, subunit A, domain 3"/>
    <property type="match status" value="2"/>
</dbReference>
<comment type="similarity">
    <text evidence="2 8">Belongs to the acyl-CoA oxidase family.</text>
</comment>
<protein>
    <recommendedName>
        <fullName evidence="8">Acyl-coenzyme A oxidase</fullName>
    </recommendedName>
</protein>
<dbReference type="AlphaFoldDB" id="W4GPR8"/>
<dbReference type="Pfam" id="PF02770">
    <property type="entry name" value="Acyl-CoA_dh_M"/>
    <property type="match status" value="1"/>
</dbReference>
<evidence type="ECO:0000256" key="10">
    <source>
        <dbReference type="PIRSR" id="PIRSR000168-2"/>
    </source>
</evidence>